<proteinExistence type="predicted"/>
<dbReference type="AlphaFoldDB" id="A0A2N3V265"/>
<keyword evidence="1" id="KW-0812">Transmembrane</keyword>
<keyword evidence="1" id="KW-0472">Membrane</keyword>
<comment type="caution">
    <text evidence="2">The sequence shown here is derived from an EMBL/GenBank/DDBJ whole genome shotgun (WGS) entry which is preliminary data.</text>
</comment>
<feature type="transmembrane region" description="Helical" evidence="1">
    <location>
        <begin position="337"/>
        <end position="357"/>
    </location>
</feature>
<accession>A0A2N3V265</accession>
<keyword evidence="3" id="KW-1185">Reference proteome</keyword>
<feature type="transmembrane region" description="Helical" evidence="1">
    <location>
        <begin position="105"/>
        <end position="124"/>
    </location>
</feature>
<dbReference type="OrthoDB" id="1496251at2"/>
<evidence type="ECO:0000256" key="1">
    <source>
        <dbReference type="SAM" id="Phobius"/>
    </source>
</evidence>
<evidence type="ECO:0000313" key="2">
    <source>
        <dbReference type="EMBL" id="PKV75721.1"/>
    </source>
</evidence>
<feature type="transmembrane region" description="Helical" evidence="1">
    <location>
        <begin position="252"/>
        <end position="270"/>
    </location>
</feature>
<name>A0A2N3V265_9BACT</name>
<dbReference type="RefSeq" id="WP_143741221.1">
    <property type="nucleotide sequence ID" value="NZ_PJMU01000001.1"/>
</dbReference>
<feature type="transmembrane region" description="Helical" evidence="1">
    <location>
        <begin position="298"/>
        <end position="317"/>
    </location>
</feature>
<dbReference type="Proteomes" id="UP000233782">
    <property type="component" value="Unassembled WGS sequence"/>
</dbReference>
<feature type="transmembrane region" description="Helical" evidence="1">
    <location>
        <begin position="77"/>
        <end position="98"/>
    </location>
</feature>
<feature type="transmembrane region" description="Helical" evidence="1">
    <location>
        <begin position="163"/>
        <end position="187"/>
    </location>
</feature>
<protein>
    <recommendedName>
        <fullName evidence="4">HTTM domain-containing protein</fullName>
    </recommendedName>
</protein>
<reference evidence="2 3" key="1">
    <citation type="submission" date="2017-12" db="EMBL/GenBank/DDBJ databases">
        <title>Genomic Encyclopedia of Type Strains, Phase III (KMG-III): the genomes of soil and plant-associated and newly described type strains.</title>
        <authorList>
            <person name="Whitman W."/>
        </authorList>
    </citation>
    <scope>NUCLEOTIDE SEQUENCE [LARGE SCALE GENOMIC DNA]</scope>
    <source>
        <strain evidence="2 3">LP43</strain>
    </source>
</reference>
<feature type="transmembrane region" description="Helical" evidence="1">
    <location>
        <begin position="130"/>
        <end position="151"/>
    </location>
</feature>
<dbReference type="EMBL" id="PJMU01000001">
    <property type="protein sequence ID" value="PKV75721.1"/>
    <property type="molecule type" value="Genomic_DNA"/>
</dbReference>
<organism evidence="2 3">
    <name type="scientific">Pontibacter ramchanderi</name>
    <dbReference type="NCBI Taxonomy" id="1179743"/>
    <lineage>
        <taxon>Bacteria</taxon>
        <taxon>Pseudomonadati</taxon>
        <taxon>Bacteroidota</taxon>
        <taxon>Cytophagia</taxon>
        <taxon>Cytophagales</taxon>
        <taxon>Hymenobacteraceae</taxon>
        <taxon>Pontibacter</taxon>
    </lineage>
</organism>
<evidence type="ECO:0008006" key="4">
    <source>
        <dbReference type="Google" id="ProtNLM"/>
    </source>
</evidence>
<evidence type="ECO:0000313" key="3">
    <source>
        <dbReference type="Proteomes" id="UP000233782"/>
    </source>
</evidence>
<gene>
    <name evidence="2" type="ORF">BD749_0667</name>
</gene>
<keyword evidence="1" id="KW-1133">Transmembrane helix</keyword>
<feature type="transmembrane region" description="Helical" evidence="1">
    <location>
        <begin position="31"/>
        <end position="53"/>
    </location>
</feature>
<sequence length="366" mass="42324">MKAYYTWIDNLNTLFWTRVISSTTVDVKSLCAFRIVLGATLLTLYFPSFTWIAEVPKALFNPPIFSIANAFDELPGIVFFMTLDCMILLSLSCLTLGIKTRISTLIFAVLCIIGLSFNYSFGKIDHGYTLFYFTLLCMSFSGWGTQLALYPDKLTKYDSTIKSLSLLAVIIAFGMFTAGFSKALHWIDFDMTWNGFLRWYIDSYYGSGKKLYLASIVELLPPLVLEIFDYTAVLVELSPIFFLLHSGKAWRVWLMLICILHLAIVLFLNISFNLNFFAYLIFIDFSWLYNKLINISKLVLNTLLAFFSLYFLVRLYLIFSQQQMVTFFPGLRPKFDLYFDIIIWLVAIYLIINHLLVSKQNRLKEA</sequence>